<proteinExistence type="predicted"/>
<dbReference type="EMBL" id="KT944070">
    <property type="protein sequence ID" value="ALU64486.1"/>
    <property type="molecule type" value="Genomic_DNA"/>
</dbReference>
<protein>
    <submittedName>
        <fullName evidence="1">Uncharacterized protein</fullName>
    </submittedName>
</protein>
<name>A0A0U3AU02_RHILV</name>
<reference evidence="1" key="1">
    <citation type="submission" date="2015-10" db="EMBL/GenBank/DDBJ databases">
        <title>Comparative analysis of sym-gene organization in Rhizobium leguminosarum bv. viciae strains, isolated from different host plants and demonstrating clear differences in symbiotic specificity.</title>
        <authorList>
            <person name="Chirak E.R."/>
            <person name="Kimeklis A.K."/>
            <person name="Andronov E.E."/>
        </authorList>
    </citation>
    <scope>NUCLEOTIDE SEQUENCE</scope>
    <source>
        <strain evidence="1">Vaf12</strain>
    </source>
</reference>
<dbReference type="AlphaFoldDB" id="A0A0U3AU02"/>
<organism evidence="1">
    <name type="scientific">Rhizobium leguminosarum bv. viciae</name>
    <dbReference type="NCBI Taxonomy" id="387"/>
    <lineage>
        <taxon>Bacteria</taxon>
        <taxon>Pseudomonadati</taxon>
        <taxon>Pseudomonadota</taxon>
        <taxon>Alphaproteobacteria</taxon>
        <taxon>Hyphomicrobiales</taxon>
        <taxon>Rhizobiaceae</taxon>
        <taxon>Rhizobium/Agrobacterium group</taxon>
        <taxon>Rhizobium</taxon>
    </lineage>
</organism>
<sequence length="74" mass="8115">MDRNLSLWRIPALPVIAATFKWMHYWQGARATALTYSRGVVPSFCPLVDVDQGAICGIVTVLARKTAATRSSAH</sequence>
<evidence type="ECO:0000313" key="1">
    <source>
        <dbReference type="EMBL" id="ALU64486.1"/>
    </source>
</evidence>
<accession>A0A0U3AU02</accession>